<evidence type="ECO:0000259" key="8">
    <source>
        <dbReference type="Pfam" id="PF06738"/>
    </source>
</evidence>
<dbReference type="InterPro" id="IPR010619">
    <property type="entry name" value="ThrE-like_N"/>
</dbReference>
<keyword evidence="5 7" id="KW-0472">Membrane</keyword>
<evidence type="ECO:0000256" key="3">
    <source>
        <dbReference type="ARBA" id="ARBA00022692"/>
    </source>
</evidence>
<feature type="transmembrane region" description="Helical" evidence="7">
    <location>
        <begin position="313"/>
        <end position="334"/>
    </location>
</feature>
<feature type="transmembrane region" description="Helical" evidence="7">
    <location>
        <begin position="386"/>
        <end position="406"/>
    </location>
</feature>
<evidence type="ECO:0000313" key="11">
    <source>
        <dbReference type="Proteomes" id="UP000054858"/>
    </source>
</evidence>
<organism evidence="10 11">
    <name type="scientific">Legionella oakridgensis</name>
    <dbReference type="NCBI Taxonomy" id="29423"/>
    <lineage>
        <taxon>Bacteria</taxon>
        <taxon>Pseudomonadati</taxon>
        <taxon>Pseudomonadota</taxon>
        <taxon>Gammaproteobacteria</taxon>
        <taxon>Legionellales</taxon>
        <taxon>Legionellaceae</taxon>
        <taxon>Legionella</taxon>
    </lineage>
</organism>
<evidence type="ECO:0000256" key="2">
    <source>
        <dbReference type="ARBA" id="ARBA00022475"/>
    </source>
</evidence>
<dbReference type="PANTHER" id="PTHR34390">
    <property type="entry name" value="UPF0442 PROTEIN YJJB-RELATED"/>
    <property type="match status" value="1"/>
</dbReference>
<dbReference type="Proteomes" id="UP000054858">
    <property type="component" value="Unassembled WGS sequence"/>
</dbReference>
<feature type="transmembrane region" description="Helical" evidence="7">
    <location>
        <begin position="165"/>
        <end position="184"/>
    </location>
</feature>
<comment type="similarity">
    <text evidence="6">Belongs to the ThrE exporter (TC 2.A.79) family.</text>
</comment>
<evidence type="ECO:0000256" key="6">
    <source>
        <dbReference type="ARBA" id="ARBA00034125"/>
    </source>
</evidence>
<dbReference type="GO" id="GO:0015744">
    <property type="term" value="P:succinate transport"/>
    <property type="evidence" value="ECO:0007669"/>
    <property type="project" value="TreeGrafter"/>
</dbReference>
<keyword evidence="4 7" id="KW-1133">Transmembrane helix</keyword>
<feature type="transmembrane region" description="Helical" evidence="7">
    <location>
        <begin position="230"/>
        <end position="253"/>
    </location>
</feature>
<evidence type="ECO:0000256" key="1">
    <source>
        <dbReference type="ARBA" id="ARBA00004651"/>
    </source>
</evidence>
<protein>
    <submittedName>
        <fullName evidence="10">Inner membrane protein YjjP</fullName>
    </submittedName>
</protein>
<dbReference type="PANTHER" id="PTHR34390:SF2">
    <property type="entry name" value="SUCCINATE TRANSPORTER SUBUNIT YJJP-RELATED"/>
    <property type="match status" value="1"/>
</dbReference>
<dbReference type="InterPro" id="IPR024528">
    <property type="entry name" value="ThrE_2"/>
</dbReference>
<dbReference type="RefSeq" id="WP_025385210.1">
    <property type="nucleotide sequence ID" value="NZ_LCUA01000027.1"/>
</dbReference>
<name>A0A0W0WXA6_9GAMM</name>
<feature type="domain" description="Threonine/serine exporter-like N-terminal" evidence="8">
    <location>
        <begin position="9"/>
        <end position="248"/>
    </location>
</feature>
<reference evidence="10 11" key="1">
    <citation type="submission" date="2015-11" db="EMBL/GenBank/DDBJ databases">
        <title>Genomic analysis of 38 Legionella species identifies large and diverse effector repertoires.</title>
        <authorList>
            <person name="Burstein D."/>
            <person name="Amaro F."/>
            <person name="Zusman T."/>
            <person name="Lifshitz Z."/>
            <person name="Cohen O."/>
            <person name="Gilbert J.A."/>
            <person name="Pupko T."/>
            <person name="Shuman H.A."/>
            <person name="Segal G."/>
        </authorList>
    </citation>
    <scope>NUCLEOTIDE SEQUENCE [LARGE SCALE GENOMIC DNA]</scope>
    <source>
        <strain evidence="10 11">Oak Ridge-10</strain>
    </source>
</reference>
<dbReference type="InterPro" id="IPR050539">
    <property type="entry name" value="ThrE_Dicarb/AminoAcid_Exp"/>
</dbReference>
<proteinExistence type="inferred from homology"/>
<comment type="subcellular location">
    <subcellularLocation>
        <location evidence="1">Cell membrane</location>
        <topology evidence="1">Multi-pass membrane protein</topology>
    </subcellularLocation>
</comment>
<evidence type="ECO:0000259" key="9">
    <source>
        <dbReference type="Pfam" id="PF12821"/>
    </source>
</evidence>
<evidence type="ECO:0000313" key="10">
    <source>
        <dbReference type="EMBL" id="KTD36854.1"/>
    </source>
</evidence>
<comment type="caution">
    <text evidence="10">The sequence shown here is derived from an EMBL/GenBank/DDBJ whole genome shotgun (WGS) entry which is preliminary data.</text>
</comment>
<dbReference type="Pfam" id="PF12821">
    <property type="entry name" value="ThrE_2"/>
    <property type="match status" value="1"/>
</dbReference>
<sequence length="416" mass="44981">MDIEKNAQIILHIAKVLYINGQTTQQVVSVAQQLGQQLNLQVELLVHWGELQLIVIDENTQSKCYPVISANPTAVHMGRVQAIMILLEDFKTGNITLENLDKKVTTISNLPPAPTWMFTWASALGAVALAIIFGLNDWSSACFIFFSAALGALVRRYLATISTNVFIQPFSAAFIAGLIGALAVHSQRSVAPHLEALCPCMILVPGPHLLNSALDFMRGRMHLGLARLSYALLIVVAISVGLLAGLSLLNVNLPIVSQAALKVPFWKDVLAAGVAVAAYNVFFSTPLKVLAWPIVIGMCAHWLRWIAMSVFGLTLMQGTFLACLLAGCVLTWAAHREQVPFAAFGFSAVVSMIPGVFLFRMASGLMRLANGQETTLPLISGTISDAITATVIILVMSLGLLVPKLIMDNVYLKHKQ</sequence>
<evidence type="ECO:0000256" key="5">
    <source>
        <dbReference type="ARBA" id="ARBA00023136"/>
    </source>
</evidence>
<evidence type="ECO:0000256" key="7">
    <source>
        <dbReference type="SAM" id="Phobius"/>
    </source>
</evidence>
<feature type="transmembrane region" description="Helical" evidence="7">
    <location>
        <begin position="113"/>
        <end position="132"/>
    </location>
</feature>
<keyword evidence="2" id="KW-1003">Cell membrane</keyword>
<accession>A0A0W0WXA6</accession>
<evidence type="ECO:0000256" key="4">
    <source>
        <dbReference type="ARBA" id="ARBA00022989"/>
    </source>
</evidence>
<keyword evidence="3 7" id="KW-0812">Transmembrane</keyword>
<dbReference type="EMBL" id="LNYP01000031">
    <property type="protein sequence ID" value="KTD36854.1"/>
    <property type="molecule type" value="Genomic_DNA"/>
</dbReference>
<feature type="domain" description="Threonine/Serine exporter ThrE" evidence="9">
    <location>
        <begin position="269"/>
        <end position="406"/>
    </location>
</feature>
<dbReference type="Pfam" id="PF06738">
    <property type="entry name" value="ThrE"/>
    <property type="match status" value="1"/>
</dbReference>
<dbReference type="GO" id="GO:0005886">
    <property type="term" value="C:plasma membrane"/>
    <property type="evidence" value="ECO:0007669"/>
    <property type="project" value="UniProtKB-SubCell"/>
</dbReference>
<feature type="transmembrane region" description="Helical" evidence="7">
    <location>
        <begin position="341"/>
        <end position="366"/>
    </location>
</feature>
<feature type="transmembrane region" description="Helical" evidence="7">
    <location>
        <begin position="138"/>
        <end position="158"/>
    </location>
</feature>
<dbReference type="AlphaFoldDB" id="A0A0W0WXA6"/>
<dbReference type="PATRIC" id="fig|29423.5.peg.2089"/>
<gene>
    <name evidence="10" type="primary">yjjP</name>
    <name evidence="10" type="ORF">Loak_1990</name>
</gene>
<dbReference type="GO" id="GO:0022857">
    <property type="term" value="F:transmembrane transporter activity"/>
    <property type="evidence" value="ECO:0007669"/>
    <property type="project" value="InterPro"/>
</dbReference>